<comment type="caution">
    <text evidence="1">The sequence shown here is derived from an EMBL/GenBank/DDBJ whole genome shotgun (WGS) entry which is preliminary data.</text>
</comment>
<keyword evidence="2" id="KW-1185">Reference proteome</keyword>
<feature type="non-terminal residue" evidence="1">
    <location>
        <position position="174"/>
    </location>
</feature>
<gene>
    <name evidence="1" type="ORF">SPELUC_LOCUS10665</name>
</gene>
<proteinExistence type="predicted"/>
<dbReference type="EMBL" id="CAJVPW010020510">
    <property type="protein sequence ID" value="CAG8689378.1"/>
    <property type="molecule type" value="Genomic_DNA"/>
</dbReference>
<dbReference type="Proteomes" id="UP000789366">
    <property type="component" value="Unassembled WGS sequence"/>
</dbReference>
<organism evidence="1 2">
    <name type="scientific">Cetraspora pellucida</name>
    <dbReference type="NCBI Taxonomy" id="1433469"/>
    <lineage>
        <taxon>Eukaryota</taxon>
        <taxon>Fungi</taxon>
        <taxon>Fungi incertae sedis</taxon>
        <taxon>Mucoromycota</taxon>
        <taxon>Glomeromycotina</taxon>
        <taxon>Glomeromycetes</taxon>
        <taxon>Diversisporales</taxon>
        <taxon>Gigasporaceae</taxon>
        <taxon>Cetraspora</taxon>
    </lineage>
</organism>
<feature type="non-terminal residue" evidence="1">
    <location>
        <position position="1"/>
    </location>
</feature>
<accession>A0ACA9P8G3</accession>
<evidence type="ECO:0000313" key="2">
    <source>
        <dbReference type="Proteomes" id="UP000789366"/>
    </source>
</evidence>
<reference evidence="1" key="1">
    <citation type="submission" date="2021-06" db="EMBL/GenBank/DDBJ databases">
        <authorList>
            <person name="Kallberg Y."/>
            <person name="Tangrot J."/>
            <person name="Rosling A."/>
        </authorList>
    </citation>
    <scope>NUCLEOTIDE SEQUENCE</scope>
    <source>
        <strain evidence="1">28 12/20/2015</strain>
    </source>
</reference>
<evidence type="ECO:0000313" key="1">
    <source>
        <dbReference type="EMBL" id="CAG8689378.1"/>
    </source>
</evidence>
<name>A0ACA9P8G3_9GLOM</name>
<sequence>NKSCRNCTLIAELFLKNIRDEEDILETIEIENSDNIESLDNDLEDVDDTRDNNTLNTSSKGVTTQLADVINNLSGHEVLRQSAHQSLKTYTEKMVQQMSKVRVAIPKIDRFSIDQPTLLCKILNKTENNKYQLGSKFGIIEVLYFVDKLEPLDTTSFPELDVILSQSGKQDGSK</sequence>
<protein>
    <submittedName>
        <fullName evidence="1">854_t:CDS:1</fullName>
    </submittedName>
</protein>